<gene>
    <name evidence="1" type="ORF">Afe05nite_26280</name>
</gene>
<evidence type="ECO:0000313" key="2">
    <source>
        <dbReference type="Proteomes" id="UP000598174"/>
    </source>
</evidence>
<dbReference type="RefSeq" id="WP_203817348.1">
    <property type="nucleotide sequence ID" value="NZ_BAAABP010000039.1"/>
</dbReference>
<dbReference type="AlphaFoldDB" id="A0A919MCI5"/>
<keyword evidence="2" id="KW-1185">Reference proteome</keyword>
<dbReference type="EMBL" id="BOMM01000020">
    <property type="protein sequence ID" value="GIE10788.1"/>
    <property type="molecule type" value="Genomic_DNA"/>
</dbReference>
<comment type="caution">
    <text evidence="1">The sequence shown here is derived from an EMBL/GenBank/DDBJ whole genome shotgun (WGS) entry which is preliminary data.</text>
</comment>
<protein>
    <submittedName>
        <fullName evidence="1">Uncharacterized protein</fullName>
    </submittedName>
</protein>
<organism evidence="1 2">
    <name type="scientific">Paractinoplanes ferrugineus</name>
    <dbReference type="NCBI Taxonomy" id="113564"/>
    <lineage>
        <taxon>Bacteria</taxon>
        <taxon>Bacillati</taxon>
        <taxon>Actinomycetota</taxon>
        <taxon>Actinomycetes</taxon>
        <taxon>Micromonosporales</taxon>
        <taxon>Micromonosporaceae</taxon>
        <taxon>Paractinoplanes</taxon>
    </lineage>
</organism>
<name>A0A919MCI5_9ACTN</name>
<sequence>MHVRLSMWARAQRRRWQVVLAAVGLLSLGVGAGGVLADANSPEPVPLTLAPPWEPVVPSPGGPVTLPPPDALRPPSAPATIEVVAPTTPARTAAASPAPVQPLLTVLAGQIPAEVDLGREGVKDWVHWGLSTASSVDRKWGVTAAIKDLGSPTARGRYDNNPQVYRWSAGDPTWAWDDTPTGVYVCGADTGFVLQLPAGPATRTLRLYAGVWMAEGQLTATLDGAAAVSRTLVNTQALSTTRFEIKFRAAAGSRLNLSWNATEVYHPTCGNVDIQAATLS</sequence>
<proteinExistence type="predicted"/>
<reference evidence="1" key="1">
    <citation type="submission" date="2021-01" db="EMBL/GenBank/DDBJ databases">
        <title>Whole genome shotgun sequence of Actinoplanes ferrugineus NBRC 15555.</title>
        <authorList>
            <person name="Komaki H."/>
            <person name="Tamura T."/>
        </authorList>
    </citation>
    <scope>NUCLEOTIDE SEQUENCE</scope>
    <source>
        <strain evidence="1">NBRC 15555</strain>
    </source>
</reference>
<evidence type="ECO:0000313" key="1">
    <source>
        <dbReference type="EMBL" id="GIE10788.1"/>
    </source>
</evidence>
<dbReference type="Proteomes" id="UP000598174">
    <property type="component" value="Unassembled WGS sequence"/>
</dbReference>
<accession>A0A919MCI5</accession>